<dbReference type="Gene3D" id="1.50.40.10">
    <property type="entry name" value="Mitochondrial carrier domain"/>
    <property type="match status" value="1"/>
</dbReference>
<keyword evidence="10" id="KW-1185">Reference proteome</keyword>
<feature type="compositionally biased region" description="Low complexity" evidence="8">
    <location>
        <begin position="749"/>
        <end position="758"/>
    </location>
</feature>
<evidence type="ECO:0000256" key="2">
    <source>
        <dbReference type="ARBA" id="ARBA00004141"/>
    </source>
</evidence>
<feature type="region of interest" description="Disordered" evidence="8">
    <location>
        <begin position="807"/>
        <end position="831"/>
    </location>
</feature>
<dbReference type="Pfam" id="PF00153">
    <property type="entry name" value="Mito_carr"/>
    <property type="match status" value="1"/>
</dbReference>
<evidence type="ECO:0000256" key="1">
    <source>
        <dbReference type="ARBA" id="ARBA00004123"/>
    </source>
</evidence>
<keyword evidence="3 7" id="KW-0812">Transmembrane</keyword>
<feature type="region of interest" description="Disordered" evidence="8">
    <location>
        <begin position="744"/>
        <end position="772"/>
    </location>
</feature>
<dbReference type="Proteomes" id="UP001437256">
    <property type="component" value="Unassembled WGS sequence"/>
</dbReference>
<comment type="subcellular location">
    <subcellularLocation>
        <location evidence="2">Membrane</location>
        <topology evidence="2">Multi-pass membrane protein</topology>
    </subcellularLocation>
    <subcellularLocation>
        <location evidence="1">Nucleus</location>
    </subcellularLocation>
</comment>
<evidence type="ECO:0000256" key="7">
    <source>
        <dbReference type="PROSITE-ProRule" id="PRU00282"/>
    </source>
</evidence>
<proteinExistence type="predicted"/>
<keyword evidence="6" id="KW-0539">Nucleus</keyword>
<feature type="compositionally biased region" description="Basic and acidic residues" evidence="8">
    <location>
        <begin position="131"/>
        <end position="145"/>
    </location>
</feature>
<protein>
    <submittedName>
        <fullName evidence="9">Coenzyme A transporter</fullName>
    </submittedName>
</protein>
<sequence>MVGMVPYAGVSFLSWGYLRARFIPPSKSVNKRPTPIADLVIGAVSGAMAQTASYPFEVIRRRMQVGGINRPDRWLRWGETAREIWRANGLRGFYVGLSIGYLKVIPMTAVSYAVWQGGKRVLVARPAPARPPDHAGTRSTVDNEAKVRELSERIAMLERTLEQQKANVDLADPSHFRPPSSIGSTSGHSPVYTGDVSPAPGPSLLGESSPYSSPEPSGLQDDSEDQPSIVLSQGTFELACKLMQLTAGLRGEYLGCRGSWDLLRAILTDGSSTPKNLQSCLTDISALTDTSDLPVYPPTASIEQLAERIPTAAALSAIFNNYFAEVNWKFGLPEHWLTTAVLKMWNTLRYPGARINACWLSLLFSIVACTPRLDPQLKNAGLESSSQYFSYAKAALRIAEESFHGKPRTSLAMNGGVLGCLAVPLLCAYQAKEGHIGESWKLLGTWVRNAQAMEIHLDPDRQGWHGISEEEKCLWKLAWCNLSTSDKMYSMVLGRPQMVGTEVPTFISSMLSHPDGASNFFSIYQSAVIKLAQISGETNVKCAGVGRPSSKLVYDLDEGLQQWRAQLPYEYRIRTGENLDLNTTSIASTLNFRQWYTLSIWYLYCKMKLHLGYLTGDKEPSYFTSYVSRKQSRAACLSACLDILRLQCETYELHGRSQTDDQAHFSWDFIGTVALFEAVIGLVSLMTRQPTHGSFHDMETVISRSIQLFTSLAHTAEGTCGEIAHTISTVLDALLREIPGARVSGTETSTLSSRAPSPSQSPPGPSHHLPSSMFVADSGHEGWIAGTSNLKYDSWYQGLNTITTPTVDMYPQSHSRDNYHDSADPFRLNRS</sequence>
<feature type="compositionally biased region" description="Basic and acidic residues" evidence="8">
    <location>
        <begin position="814"/>
        <end position="824"/>
    </location>
</feature>
<feature type="compositionally biased region" description="Low complexity" evidence="8">
    <location>
        <begin position="202"/>
        <end position="219"/>
    </location>
</feature>
<evidence type="ECO:0000256" key="5">
    <source>
        <dbReference type="ARBA" id="ARBA00023136"/>
    </source>
</evidence>
<evidence type="ECO:0000313" key="9">
    <source>
        <dbReference type="EMBL" id="KAL0072739.1"/>
    </source>
</evidence>
<dbReference type="InterPro" id="IPR050613">
    <property type="entry name" value="Sec_Metabolite_Reg"/>
</dbReference>
<organism evidence="9 10">
    <name type="scientific">Marasmius tenuissimus</name>
    <dbReference type="NCBI Taxonomy" id="585030"/>
    <lineage>
        <taxon>Eukaryota</taxon>
        <taxon>Fungi</taxon>
        <taxon>Dikarya</taxon>
        <taxon>Basidiomycota</taxon>
        <taxon>Agaricomycotina</taxon>
        <taxon>Agaricomycetes</taxon>
        <taxon>Agaricomycetidae</taxon>
        <taxon>Agaricales</taxon>
        <taxon>Marasmiineae</taxon>
        <taxon>Marasmiaceae</taxon>
        <taxon>Marasmius</taxon>
    </lineage>
</organism>
<dbReference type="CDD" id="cd12148">
    <property type="entry name" value="fungal_TF_MHR"/>
    <property type="match status" value="1"/>
</dbReference>
<name>A0ABR3AHF2_9AGAR</name>
<keyword evidence="4" id="KW-1133">Transmembrane helix</keyword>
<evidence type="ECO:0000256" key="8">
    <source>
        <dbReference type="SAM" id="MobiDB-lite"/>
    </source>
</evidence>
<feature type="region of interest" description="Disordered" evidence="8">
    <location>
        <begin position="126"/>
        <end position="145"/>
    </location>
</feature>
<keyword evidence="5 7" id="KW-0472">Membrane</keyword>
<reference evidence="9 10" key="1">
    <citation type="submission" date="2024-05" db="EMBL/GenBank/DDBJ databases">
        <title>A draft genome resource for the thread blight pathogen Marasmius tenuissimus strain MS-2.</title>
        <authorList>
            <person name="Yulfo-Soto G.E."/>
            <person name="Baruah I.K."/>
            <person name="Amoako-Attah I."/>
            <person name="Bukari Y."/>
            <person name="Meinhardt L.W."/>
            <person name="Bailey B.A."/>
            <person name="Cohen S.P."/>
        </authorList>
    </citation>
    <scope>NUCLEOTIDE SEQUENCE [LARGE SCALE GENOMIC DNA]</scope>
    <source>
        <strain evidence="9 10">MS-2</strain>
    </source>
</reference>
<dbReference type="EMBL" id="JBBXMP010000001">
    <property type="protein sequence ID" value="KAL0072739.1"/>
    <property type="molecule type" value="Genomic_DNA"/>
</dbReference>
<dbReference type="PROSITE" id="PS50920">
    <property type="entry name" value="SOLCAR"/>
    <property type="match status" value="1"/>
</dbReference>
<dbReference type="PANTHER" id="PTHR31001">
    <property type="entry name" value="UNCHARACTERIZED TRANSCRIPTIONAL REGULATORY PROTEIN"/>
    <property type="match status" value="1"/>
</dbReference>
<evidence type="ECO:0000256" key="3">
    <source>
        <dbReference type="ARBA" id="ARBA00022692"/>
    </source>
</evidence>
<evidence type="ECO:0000313" key="10">
    <source>
        <dbReference type="Proteomes" id="UP001437256"/>
    </source>
</evidence>
<dbReference type="InterPro" id="IPR023395">
    <property type="entry name" value="MCP_dom_sf"/>
</dbReference>
<dbReference type="InterPro" id="IPR018108">
    <property type="entry name" value="MCP_transmembrane"/>
</dbReference>
<feature type="region of interest" description="Disordered" evidence="8">
    <location>
        <begin position="167"/>
        <end position="226"/>
    </location>
</feature>
<accession>A0ABR3AHF2</accession>
<comment type="caution">
    <text evidence="9">The sequence shown here is derived from an EMBL/GenBank/DDBJ whole genome shotgun (WGS) entry which is preliminary data.</text>
</comment>
<dbReference type="SUPFAM" id="SSF103506">
    <property type="entry name" value="Mitochondrial carrier"/>
    <property type="match status" value="1"/>
</dbReference>
<gene>
    <name evidence="9" type="primary">LEU5</name>
    <name evidence="9" type="ORF">AAF712_000502</name>
</gene>
<evidence type="ECO:0000256" key="6">
    <source>
        <dbReference type="ARBA" id="ARBA00023242"/>
    </source>
</evidence>
<evidence type="ECO:0000256" key="4">
    <source>
        <dbReference type="ARBA" id="ARBA00022989"/>
    </source>
</evidence>
<feature type="repeat" description="Solcar" evidence="7">
    <location>
        <begin position="33"/>
        <end position="121"/>
    </location>
</feature>